<evidence type="ECO:0000313" key="4">
    <source>
        <dbReference type="Proteomes" id="UP000749559"/>
    </source>
</evidence>
<feature type="domain" description="CBM21" evidence="2">
    <location>
        <begin position="170"/>
        <end position="278"/>
    </location>
</feature>
<feature type="region of interest" description="Disordered" evidence="1">
    <location>
        <begin position="76"/>
        <end position="104"/>
    </location>
</feature>
<proteinExistence type="predicted"/>
<reference evidence="3" key="1">
    <citation type="submission" date="2022-03" db="EMBL/GenBank/DDBJ databases">
        <authorList>
            <person name="Martin C."/>
        </authorList>
    </citation>
    <scope>NUCLEOTIDE SEQUENCE</scope>
</reference>
<feature type="compositionally biased region" description="Low complexity" evidence="1">
    <location>
        <begin position="86"/>
        <end position="101"/>
    </location>
</feature>
<dbReference type="GO" id="GO:0005979">
    <property type="term" value="P:regulation of glycogen biosynthetic process"/>
    <property type="evidence" value="ECO:0007669"/>
    <property type="project" value="TreeGrafter"/>
</dbReference>
<dbReference type="Proteomes" id="UP000749559">
    <property type="component" value="Unassembled WGS sequence"/>
</dbReference>
<dbReference type="PANTHER" id="PTHR12307">
    <property type="entry name" value="PROTEIN PHOSPHATASE 1 REGULATORY SUBUNIT"/>
    <property type="match status" value="1"/>
</dbReference>
<gene>
    <name evidence="3" type="ORF">OFUS_LOCUS11008</name>
</gene>
<dbReference type="PROSITE" id="PS51159">
    <property type="entry name" value="CBM21"/>
    <property type="match status" value="1"/>
</dbReference>
<dbReference type="GO" id="GO:2001069">
    <property type="term" value="F:glycogen binding"/>
    <property type="evidence" value="ECO:0007669"/>
    <property type="project" value="TreeGrafter"/>
</dbReference>
<evidence type="ECO:0000313" key="3">
    <source>
        <dbReference type="EMBL" id="CAH1784882.1"/>
    </source>
</evidence>
<accession>A0A8S4NWL5</accession>
<dbReference type="EMBL" id="CAIIXF020000005">
    <property type="protein sequence ID" value="CAH1784882.1"/>
    <property type="molecule type" value="Genomic_DNA"/>
</dbReference>
<dbReference type="AlphaFoldDB" id="A0A8S4NWL5"/>
<name>A0A8S4NWL5_OWEFU</name>
<dbReference type="InterPro" id="IPR005036">
    <property type="entry name" value="CBM21_dom"/>
</dbReference>
<dbReference type="GO" id="GO:0000164">
    <property type="term" value="C:protein phosphatase type 1 complex"/>
    <property type="evidence" value="ECO:0007669"/>
    <property type="project" value="TreeGrafter"/>
</dbReference>
<sequence length="319" mass="35745">MLQVENTVRQPLCKMPVDYTSYLLSSSPPGFDSIYTLSQHFRGTGFFDDERPHQRLKNNSMKPIIVKSEQLLENEEVEEPGDLGYSSQPVSPTSLSTPSPSMGKKQVTFADDKGLALVAVRVIEESPKDPPNINPDTLASITKGAIATVADIPPLKLDFVQPASDYLAFRSKLQEKCVSLENAILNNYNLMGTIKLKNISFEKKVFIRLTIDSWETSKDIRAKYVKCADSSGGIDTFSFETDIPPNHKIDKTIEFCVCFKTENEEFWDSNGGCNYKIAAADWRELNKKTGSSNTTDLNFKGTWTEFAGWSNIDTEVPYY</sequence>
<dbReference type="InterPro" id="IPR038175">
    <property type="entry name" value="CBM21_dom_sf"/>
</dbReference>
<dbReference type="GO" id="GO:0008157">
    <property type="term" value="F:protein phosphatase 1 binding"/>
    <property type="evidence" value="ECO:0007669"/>
    <property type="project" value="TreeGrafter"/>
</dbReference>
<dbReference type="Pfam" id="PF03370">
    <property type="entry name" value="CBM_21"/>
    <property type="match status" value="1"/>
</dbReference>
<comment type="caution">
    <text evidence="3">The sequence shown here is derived from an EMBL/GenBank/DDBJ whole genome shotgun (WGS) entry which is preliminary data.</text>
</comment>
<keyword evidence="4" id="KW-1185">Reference proteome</keyword>
<organism evidence="3 4">
    <name type="scientific">Owenia fusiformis</name>
    <name type="common">Polychaete worm</name>
    <dbReference type="NCBI Taxonomy" id="6347"/>
    <lineage>
        <taxon>Eukaryota</taxon>
        <taxon>Metazoa</taxon>
        <taxon>Spiralia</taxon>
        <taxon>Lophotrochozoa</taxon>
        <taxon>Annelida</taxon>
        <taxon>Polychaeta</taxon>
        <taxon>Sedentaria</taxon>
        <taxon>Canalipalpata</taxon>
        <taxon>Sabellida</taxon>
        <taxon>Oweniida</taxon>
        <taxon>Oweniidae</taxon>
        <taxon>Owenia</taxon>
    </lineage>
</organism>
<dbReference type="OrthoDB" id="1881at2759"/>
<evidence type="ECO:0000256" key="1">
    <source>
        <dbReference type="SAM" id="MobiDB-lite"/>
    </source>
</evidence>
<protein>
    <recommendedName>
        <fullName evidence="2">CBM21 domain-containing protein</fullName>
    </recommendedName>
</protein>
<dbReference type="Gene3D" id="2.60.40.2440">
    <property type="entry name" value="Carbohydrate binding type-21 domain"/>
    <property type="match status" value="1"/>
</dbReference>
<dbReference type="PANTHER" id="PTHR12307:SF36">
    <property type="entry name" value="GLYCOGEN-BINDING SUBUNIT 76A"/>
    <property type="match status" value="1"/>
</dbReference>
<evidence type="ECO:0000259" key="2">
    <source>
        <dbReference type="PROSITE" id="PS51159"/>
    </source>
</evidence>
<dbReference type="InterPro" id="IPR050782">
    <property type="entry name" value="PP1_regulatory_subunit_3"/>
</dbReference>